<evidence type="ECO:0000313" key="1">
    <source>
        <dbReference type="EMBL" id="TYS14277.1"/>
    </source>
</evidence>
<evidence type="ECO:0000313" key="2">
    <source>
        <dbReference type="Proteomes" id="UP000322267"/>
    </source>
</evidence>
<proteinExistence type="predicted"/>
<dbReference type="AlphaFoldDB" id="A0A5D4NJN6"/>
<accession>A0A5D4NJN6</accession>
<comment type="caution">
    <text evidence="1">The sequence shown here is derived from an EMBL/GenBank/DDBJ whole genome shotgun (WGS) entry which is preliminary data.</text>
</comment>
<dbReference type="Proteomes" id="UP000322267">
    <property type="component" value="Unassembled WGS sequence"/>
</dbReference>
<protein>
    <submittedName>
        <fullName evidence="1">Phage gp6-like head-tail connector protein</fullName>
    </submittedName>
</protein>
<dbReference type="OrthoDB" id="2185827at2"/>
<gene>
    <name evidence="1" type="ORF">FZC78_19165</name>
</gene>
<dbReference type="EMBL" id="VTEI01000014">
    <property type="protein sequence ID" value="TYS14277.1"/>
    <property type="molecule type" value="Genomic_DNA"/>
</dbReference>
<reference evidence="1 2" key="1">
    <citation type="submission" date="2019-08" db="EMBL/GenBank/DDBJ databases">
        <title>Bacillus genomes from the desert of Cuatro Cienegas, Coahuila.</title>
        <authorList>
            <person name="Olmedo-Alvarez G."/>
        </authorList>
    </citation>
    <scope>NUCLEOTIDE SEQUENCE [LARGE SCALE GENOMIC DNA]</scope>
    <source>
        <strain evidence="1 2">CH34_1T</strain>
    </source>
</reference>
<name>A0A5D4NJN6_9BACI</name>
<sequence>MTEEEYIPKVKSHIGWEEGMDDTMLPFYIKQGKNYVLKATGKEVEYLVIMCSGIFYDYRVAEKELSEALDAITPFIVQEVYSDLEEPAQDTSTSEAIQEVY</sequence>
<dbReference type="RefSeq" id="WP_148941691.1">
    <property type="nucleotide sequence ID" value="NZ_VTEI01000014.1"/>
</dbReference>
<organism evidence="1 2">
    <name type="scientific">Rossellomorea vietnamensis</name>
    <dbReference type="NCBI Taxonomy" id="218284"/>
    <lineage>
        <taxon>Bacteria</taxon>
        <taxon>Bacillati</taxon>
        <taxon>Bacillota</taxon>
        <taxon>Bacilli</taxon>
        <taxon>Bacillales</taxon>
        <taxon>Bacillaceae</taxon>
        <taxon>Rossellomorea</taxon>
    </lineage>
</organism>